<evidence type="ECO:0000313" key="7">
    <source>
        <dbReference type="EMBL" id="KAK7816784.1"/>
    </source>
</evidence>
<protein>
    <submittedName>
        <fullName evidence="7">Leucine-rich repeat receptor-like serine/threonine-protein kinase</fullName>
    </submittedName>
</protein>
<comment type="caution">
    <text evidence="7">The sequence shown here is derived from an EMBL/GenBank/DDBJ whole genome shotgun (WGS) entry which is preliminary data.</text>
</comment>
<keyword evidence="4" id="KW-1133">Transmembrane helix</keyword>
<keyword evidence="5" id="KW-0472">Membrane</keyword>
<evidence type="ECO:0000259" key="6">
    <source>
        <dbReference type="Pfam" id="PF12819"/>
    </source>
</evidence>
<reference evidence="7 8" key="1">
    <citation type="journal article" date="2018" name="Sci. Data">
        <title>The draft genome sequence of cork oak.</title>
        <authorList>
            <person name="Ramos A.M."/>
            <person name="Usie A."/>
            <person name="Barbosa P."/>
            <person name="Barros P.M."/>
            <person name="Capote T."/>
            <person name="Chaves I."/>
            <person name="Simoes F."/>
            <person name="Abreu I."/>
            <person name="Carrasquinho I."/>
            <person name="Faro C."/>
            <person name="Guimaraes J.B."/>
            <person name="Mendonca D."/>
            <person name="Nobrega F."/>
            <person name="Rodrigues L."/>
            <person name="Saibo N.J.M."/>
            <person name="Varela M.C."/>
            <person name="Egas C."/>
            <person name="Matos J."/>
            <person name="Miguel C.M."/>
            <person name="Oliveira M.M."/>
            <person name="Ricardo C.P."/>
            <person name="Goncalves S."/>
        </authorList>
    </citation>
    <scope>NUCLEOTIDE SEQUENCE [LARGE SCALE GENOMIC DNA]</scope>
    <source>
        <strain evidence="8">cv. HL8</strain>
    </source>
</reference>
<dbReference type="AlphaFoldDB" id="A0AAW0IQK4"/>
<accession>A0AAW0IQK4</accession>
<name>A0AAW0IQK4_QUESU</name>
<comment type="subcellular location">
    <subcellularLocation>
        <location evidence="1">Membrane</location>
        <topology evidence="1">Single-pass membrane protein</topology>
    </subcellularLocation>
</comment>
<dbReference type="GO" id="GO:0016020">
    <property type="term" value="C:membrane"/>
    <property type="evidence" value="ECO:0007669"/>
    <property type="project" value="UniProtKB-SubCell"/>
</dbReference>
<organism evidence="7 8">
    <name type="scientific">Quercus suber</name>
    <name type="common">Cork oak</name>
    <dbReference type="NCBI Taxonomy" id="58331"/>
    <lineage>
        <taxon>Eukaryota</taxon>
        <taxon>Viridiplantae</taxon>
        <taxon>Streptophyta</taxon>
        <taxon>Embryophyta</taxon>
        <taxon>Tracheophyta</taxon>
        <taxon>Spermatophyta</taxon>
        <taxon>Magnoliopsida</taxon>
        <taxon>eudicotyledons</taxon>
        <taxon>Gunneridae</taxon>
        <taxon>Pentapetalae</taxon>
        <taxon>rosids</taxon>
        <taxon>fabids</taxon>
        <taxon>Fagales</taxon>
        <taxon>Fagaceae</taxon>
        <taxon>Quercus</taxon>
    </lineage>
</organism>
<dbReference type="EMBL" id="PKMF04000921">
    <property type="protein sequence ID" value="KAK7816784.1"/>
    <property type="molecule type" value="Genomic_DNA"/>
</dbReference>
<evidence type="ECO:0000256" key="5">
    <source>
        <dbReference type="ARBA" id="ARBA00023136"/>
    </source>
</evidence>
<proteinExistence type="predicted"/>
<sequence length="132" mass="15256">MGGVYGNKWSLDSMMWLTFASVFALWAFTVSSANLVSEREFDHYKHGRRKLDDIGGSISIDCGILDDFKYTNDKTEIEYISNKDFIDSGENKNISSKFNHETLQKYLWHARSFPQGNKSRYTIRPHEGKDTT</sequence>
<evidence type="ECO:0000256" key="2">
    <source>
        <dbReference type="ARBA" id="ARBA00022692"/>
    </source>
</evidence>
<keyword evidence="2" id="KW-0812">Transmembrane</keyword>
<evidence type="ECO:0000313" key="8">
    <source>
        <dbReference type="Proteomes" id="UP000237347"/>
    </source>
</evidence>
<dbReference type="GO" id="GO:0016301">
    <property type="term" value="F:kinase activity"/>
    <property type="evidence" value="ECO:0007669"/>
    <property type="project" value="UniProtKB-KW"/>
</dbReference>
<dbReference type="InterPro" id="IPR024788">
    <property type="entry name" value="Malectin-like_Carb-bd_dom"/>
</dbReference>
<evidence type="ECO:0000256" key="4">
    <source>
        <dbReference type="ARBA" id="ARBA00022989"/>
    </source>
</evidence>
<dbReference type="Proteomes" id="UP000237347">
    <property type="component" value="Unassembled WGS sequence"/>
</dbReference>
<dbReference type="Pfam" id="PF12819">
    <property type="entry name" value="Malectin_like"/>
    <property type="match status" value="1"/>
</dbReference>
<evidence type="ECO:0000256" key="1">
    <source>
        <dbReference type="ARBA" id="ARBA00004167"/>
    </source>
</evidence>
<keyword evidence="8" id="KW-1185">Reference proteome</keyword>
<feature type="domain" description="Malectin-like" evidence="6">
    <location>
        <begin position="60"/>
        <end position="129"/>
    </location>
</feature>
<keyword evidence="3" id="KW-0732">Signal</keyword>
<gene>
    <name evidence="7" type="ORF">CFP56_043612</name>
</gene>
<evidence type="ECO:0000256" key="3">
    <source>
        <dbReference type="ARBA" id="ARBA00022729"/>
    </source>
</evidence>
<dbReference type="Gramene" id="rna-CFP56_72750">
    <property type="protein sequence ID" value="cds-POE78783.1"/>
    <property type="gene ID" value="gene-CFP56_72750"/>
</dbReference>